<feature type="transmembrane region" description="Helical" evidence="1">
    <location>
        <begin position="17"/>
        <end position="36"/>
    </location>
</feature>
<keyword evidence="1" id="KW-1133">Transmembrane helix</keyword>
<gene>
    <name evidence="3" type="ORF">METZ01_LOCUS351036</name>
</gene>
<evidence type="ECO:0000259" key="2">
    <source>
        <dbReference type="Pfam" id="PF04773"/>
    </source>
</evidence>
<protein>
    <recommendedName>
        <fullName evidence="2">FecR protein domain-containing protein</fullName>
    </recommendedName>
</protein>
<keyword evidence="1" id="KW-0812">Transmembrane</keyword>
<accession>A0A382RLP5</accession>
<feature type="non-terminal residue" evidence="3">
    <location>
        <position position="320"/>
    </location>
</feature>
<sequence length="320" mass="34142">KPQPAKVVAPEFHPWKWAAAAAAALVFLAAFAIASIPSRHMVARVSAILGPCQYIAADGKVRDEVKVGTMLKVGDTIRTRSSSAWVKLALNDGSVMTIAGRSRLRLLNVEARRGFQLAYGNLWATVAQRAGAKPVSIQTPTATVDVATAQFDLEVNSTTSIVRVNDGSANIVRLADGQTANVAADHQAVVSISRSQPFTAARQPEPVNEWNCSLLAGRGAVFGKILPPTTSERSRLGAVPVITSKKNTIFVANFSVQCSGSPPVLIESGSRVRIRGTTRTESPVYFGITTQRIKGVFFGKYTAEIETGALCQAGEPWQVE</sequence>
<keyword evidence="1" id="KW-0472">Membrane</keyword>
<reference evidence="3" key="1">
    <citation type="submission" date="2018-05" db="EMBL/GenBank/DDBJ databases">
        <authorList>
            <person name="Lanie J.A."/>
            <person name="Ng W.-L."/>
            <person name="Kazmierczak K.M."/>
            <person name="Andrzejewski T.M."/>
            <person name="Davidsen T.M."/>
            <person name="Wayne K.J."/>
            <person name="Tettelin H."/>
            <person name="Glass J.I."/>
            <person name="Rusch D."/>
            <person name="Podicherti R."/>
            <person name="Tsui H.-C.T."/>
            <person name="Winkler M.E."/>
        </authorList>
    </citation>
    <scope>NUCLEOTIDE SEQUENCE</scope>
</reference>
<dbReference type="Pfam" id="PF04773">
    <property type="entry name" value="FecR"/>
    <property type="match status" value="1"/>
</dbReference>
<dbReference type="EMBL" id="UINC01122398">
    <property type="protein sequence ID" value="SVC98182.1"/>
    <property type="molecule type" value="Genomic_DNA"/>
</dbReference>
<evidence type="ECO:0000256" key="1">
    <source>
        <dbReference type="SAM" id="Phobius"/>
    </source>
</evidence>
<name>A0A382RLP5_9ZZZZ</name>
<proteinExistence type="predicted"/>
<evidence type="ECO:0000313" key="3">
    <source>
        <dbReference type="EMBL" id="SVC98182.1"/>
    </source>
</evidence>
<dbReference type="InterPro" id="IPR006860">
    <property type="entry name" value="FecR"/>
</dbReference>
<feature type="domain" description="FecR protein" evidence="2">
    <location>
        <begin position="75"/>
        <end position="169"/>
    </location>
</feature>
<feature type="non-terminal residue" evidence="3">
    <location>
        <position position="1"/>
    </location>
</feature>
<dbReference type="PANTHER" id="PTHR38731">
    <property type="entry name" value="LIPL45-RELATED LIPOPROTEIN-RELATED"/>
    <property type="match status" value="1"/>
</dbReference>
<organism evidence="3">
    <name type="scientific">marine metagenome</name>
    <dbReference type="NCBI Taxonomy" id="408172"/>
    <lineage>
        <taxon>unclassified sequences</taxon>
        <taxon>metagenomes</taxon>
        <taxon>ecological metagenomes</taxon>
    </lineage>
</organism>
<dbReference type="AlphaFoldDB" id="A0A382RLP5"/>
<dbReference type="Gene3D" id="2.60.120.1440">
    <property type="match status" value="1"/>
</dbReference>